<feature type="transmembrane region" description="Helical" evidence="7">
    <location>
        <begin position="178"/>
        <end position="200"/>
    </location>
</feature>
<dbReference type="InterPro" id="IPR047055">
    <property type="entry name" value="MotA-like"/>
</dbReference>
<keyword evidence="2" id="KW-1003">Cell membrane</keyword>
<keyword evidence="4 7" id="KW-1133">Transmembrane helix</keyword>
<keyword evidence="5 7" id="KW-0472">Membrane</keyword>
<evidence type="ECO:0000256" key="3">
    <source>
        <dbReference type="ARBA" id="ARBA00022692"/>
    </source>
</evidence>
<keyword evidence="3 7" id="KW-0812">Transmembrane</keyword>
<dbReference type="NCBIfam" id="NF006583">
    <property type="entry name" value="PRK09109.1"/>
    <property type="match status" value="1"/>
</dbReference>
<dbReference type="GO" id="GO:0006935">
    <property type="term" value="P:chemotaxis"/>
    <property type="evidence" value="ECO:0007669"/>
    <property type="project" value="InterPro"/>
</dbReference>
<dbReference type="OrthoDB" id="9806929at2"/>
<comment type="subcellular location">
    <subcellularLocation>
        <location evidence="1">Cell membrane</location>
        <topology evidence="1">Multi-pass membrane protein</topology>
    </subcellularLocation>
    <subcellularLocation>
        <location evidence="6">Membrane</location>
        <topology evidence="6">Multi-pass membrane protein</topology>
    </subcellularLocation>
</comment>
<proteinExistence type="inferred from homology"/>
<dbReference type="GO" id="GO:0015031">
    <property type="term" value="P:protein transport"/>
    <property type="evidence" value="ECO:0007669"/>
    <property type="project" value="UniProtKB-KW"/>
</dbReference>
<dbReference type="PANTHER" id="PTHR30433">
    <property type="entry name" value="CHEMOTAXIS PROTEIN MOTA"/>
    <property type="match status" value="1"/>
</dbReference>
<dbReference type="AlphaFoldDB" id="A0A3E0H1U0"/>
<dbReference type="Pfam" id="PF01618">
    <property type="entry name" value="MotA_ExbB"/>
    <property type="match status" value="1"/>
</dbReference>
<evidence type="ECO:0000313" key="9">
    <source>
        <dbReference type="EMBL" id="REH36731.1"/>
    </source>
</evidence>
<evidence type="ECO:0000259" key="8">
    <source>
        <dbReference type="Pfam" id="PF01618"/>
    </source>
</evidence>
<evidence type="ECO:0000313" key="10">
    <source>
        <dbReference type="Proteomes" id="UP000256774"/>
    </source>
</evidence>
<comment type="similarity">
    <text evidence="6">Belongs to the exbB/tolQ family.</text>
</comment>
<evidence type="ECO:0000256" key="1">
    <source>
        <dbReference type="ARBA" id="ARBA00004651"/>
    </source>
</evidence>
<protein>
    <submittedName>
        <fullName evidence="9">Chemotaxis protein MotA</fullName>
    </submittedName>
</protein>
<dbReference type="Proteomes" id="UP000256774">
    <property type="component" value="Unassembled WGS sequence"/>
</dbReference>
<reference evidence="9 10" key="1">
    <citation type="submission" date="2018-08" db="EMBL/GenBank/DDBJ databases">
        <title>Genomic Encyclopedia of Type Strains, Phase IV (KMG-IV): sequencing the most valuable type-strain genomes for metagenomic binning, comparative biology and taxonomic classification.</title>
        <authorList>
            <person name="Goeker M."/>
        </authorList>
    </citation>
    <scope>NUCLEOTIDE SEQUENCE [LARGE SCALE GENOMIC DNA]</scope>
    <source>
        <strain evidence="9 10">DSM 26022</strain>
    </source>
</reference>
<keyword evidence="6" id="KW-0653">Protein transport</keyword>
<dbReference type="GO" id="GO:0071978">
    <property type="term" value="P:bacterial-type flagellum-dependent swarming motility"/>
    <property type="evidence" value="ECO:0007669"/>
    <property type="project" value="InterPro"/>
</dbReference>
<gene>
    <name evidence="9" type="ORF">DFR26_1867</name>
</gene>
<evidence type="ECO:0000256" key="6">
    <source>
        <dbReference type="RuleBase" id="RU004057"/>
    </source>
</evidence>
<name>A0A3E0H1U0_9GAMM</name>
<dbReference type="InterPro" id="IPR002898">
    <property type="entry name" value="MotA_ExbB_proton_chnl"/>
</dbReference>
<accession>A0A3E0H1U0</accession>
<comment type="caution">
    <text evidence="9">The sequence shown here is derived from an EMBL/GenBank/DDBJ whole genome shotgun (WGS) entry which is preliminary data.</text>
</comment>
<evidence type="ECO:0000256" key="4">
    <source>
        <dbReference type="ARBA" id="ARBA00022989"/>
    </source>
</evidence>
<keyword evidence="6" id="KW-0813">Transport</keyword>
<keyword evidence="10" id="KW-1185">Reference proteome</keyword>
<dbReference type="GO" id="GO:0005886">
    <property type="term" value="C:plasma membrane"/>
    <property type="evidence" value="ECO:0007669"/>
    <property type="project" value="UniProtKB-SubCell"/>
</dbReference>
<evidence type="ECO:0000256" key="2">
    <source>
        <dbReference type="ARBA" id="ARBA00022475"/>
    </source>
</evidence>
<dbReference type="RefSeq" id="WP_116208687.1">
    <property type="nucleotide sequence ID" value="NZ_QUNR01000004.1"/>
</dbReference>
<dbReference type="PANTHER" id="PTHR30433:SF3">
    <property type="entry name" value="MOTILITY PROTEIN A"/>
    <property type="match status" value="1"/>
</dbReference>
<feature type="domain" description="MotA/TolQ/ExbB proton channel" evidence="8">
    <location>
        <begin position="102"/>
        <end position="217"/>
    </location>
</feature>
<dbReference type="EMBL" id="QUNR01000004">
    <property type="protein sequence ID" value="REH36731.1"/>
    <property type="molecule type" value="Genomic_DNA"/>
</dbReference>
<feature type="transmembrane region" description="Helical" evidence="7">
    <location>
        <begin position="30"/>
        <end position="49"/>
    </location>
</feature>
<evidence type="ECO:0000256" key="5">
    <source>
        <dbReference type="ARBA" id="ARBA00023136"/>
    </source>
</evidence>
<organism evidence="9 10">
    <name type="scientific">Paraperlucidibaca baekdonensis</name>
    <dbReference type="NCBI Taxonomy" id="748120"/>
    <lineage>
        <taxon>Bacteria</taxon>
        <taxon>Pseudomonadati</taxon>
        <taxon>Pseudomonadota</taxon>
        <taxon>Gammaproteobacteria</taxon>
        <taxon>Moraxellales</taxon>
        <taxon>Moraxellaceae</taxon>
        <taxon>Paraperlucidibaca</taxon>
    </lineage>
</organism>
<feature type="transmembrane region" description="Helical" evidence="7">
    <location>
        <begin position="151"/>
        <end position="172"/>
    </location>
</feature>
<evidence type="ECO:0000256" key="7">
    <source>
        <dbReference type="SAM" id="Phobius"/>
    </source>
</evidence>
<sequence>MDIMTLAGLVLAFTALLVGAILKGAGLKGLLGGAAAMIVLVGTLAAVMIHTPGPVFKRALKIFSWLFKPPPGDMEALIGKIVEWSRIARKDGLMGLESQVDGETDEFIKKGLQQLVDGGEPETIRGTLEVEMESSEEFDTAAAKVWESMGIYAPTLGIVGAVLGLMAVMGNLSDPSKLGAGIAAAFTATIYGIASANLFFLPFSNKLKYHVKEQAKMRMMFIEGLVSIAQGENPRNIEARLMGYVVHAAPKGKDDGKKT</sequence>